<dbReference type="PANTHER" id="PTHR42879:SF2">
    <property type="entry name" value="3-OXOACYL-[ACYL-CARRIER-PROTEIN] REDUCTASE FABG"/>
    <property type="match status" value="1"/>
</dbReference>
<dbReference type="FunFam" id="3.40.50.720:FF:000084">
    <property type="entry name" value="Short-chain dehydrogenase reductase"/>
    <property type="match status" value="1"/>
</dbReference>
<comment type="similarity">
    <text evidence="1">Belongs to the short-chain dehydrogenases/reductases (SDR) family.</text>
</comment>
<dbReference type="PANTHER" id="PTHR42879">
    <property type="entry name" value="3-OXOACYL-(ACYL-CARRIER-PROTEIN) REDUCTASE"/>
    <property type="match status" value="1"/>
</dbReference>
<dbReference type="InterPro" id="IPR036291">
    <property type="entry name" value="NAD(P)-bd_dom_sf"/>
</dbReference>
<dbReference type="EMBL" id="CAFBRB010000143">
    <property type="protein sequence ID" value="CAB5077110.1"/>
    <property type="molecule type" value="Genomic_DNA"/>
</dbReference>
<name>A0A6J7VFK5_9ZZZZ</name>
<dbReference type="GO" id="GO:0032787">
    <property type="term" value="P:monocarboxylic acid metabolic process"/>
    <property type="evidence" value="ECO:0007669"/>
    <property type="project" value="UniProtKB-ARBA"/>
</dbReference>
<dbReference type="Gene3D" id="3.40.50.720">
    <property type="entry name" value="NAD(P)-binding Rossmann-like Domain"/>
    <property type="match status" value="1"/>
</dbReference>
<dbReference type="SUPFAM" id="SSF51735">
    <property type="entry name" value="NAD(P)-binding Rossmann-fold domains"/>
    <property type="match status" value="1"/>
</dbReference>
<accession>A0A6J7VFK5</accession>
<dbReference type="InterPro" id="IPR050259">
    <property type="entry name" value="SDR"/>
</dbReference>
<dbReference type="PRINTS" id="PR00081">
    <property type="entry name" value="GDHRDH"/>
</dbReference>
<dbReference type="Pfam" id="PF13561">
    <property type="entry name" value="adh_short_C2"/>
    <property type="match status" value="1"/>
</dbReference>
<evidence type="ECO:0000256" key="1">
    <source>
        <dbReference type="ARBA" id="ARBA00006484"/>
    </source>
</evidence>
<dbReference type="AlphaFoldDB" id="A0A6J7VFK5"/>
<dbReference type="PRINTS" id="PR00080">
    <property type="entry name" value="SDRFAMILY"/>
</dbReference>
<dbReference type="PROSITE" id="PS00061">
    <property type="entry name" value="ADH_SHORT"/>
    <property type="match status" value="1"/>
</dbReference>
<sequence>MNSGAGVASLAGKKVLVTGAASGIGKACAIGFAQAGAHVIAVDLNTESLEELKSQYGMEIISADLTHPEKHFPNNLDIDILINNAGIQHVSPIEKFSMEKADVMLSLMLRTPFYLIQKSLPNMYEKKWGRVIGISSIHGHVASPFKSIYVMAKHGMEGLHKTLALEAGPHGVTANTIAPAYVRTNLVEKQIADQALANNLTPEAVIDEIMLAPAAIKRLIEPEEIASMALYLCGPHSDSITGTSLAIDNGWLAR</sequence>
<reference evidence="2" key="1">
    <citation type="submission" date="2020-05" db="EMBL/GenBank/DDBJ databases">
        <authorList>
            <person name="Chiriac C."/>
            <person name="Salcher M."/>
            <person name="Ghai R."/>
            <person name="Kavagutti S V."/>
        </authorList>
    </citation>
    <scope>NUCLEOTIDE SEQUENCE</scope>
</reference>
<dbReference type="InterPro" id="IPR020904">
    <property type="entry name" value="Sc_DH/Rdtase_CS"/>
</dbReference>
<protein>
    <submittedName>
        <fullName evidence="2">Unannotated protein</fullName>
    </submittedName>
</protein>
<dbReference type="InterPro" id="IPR002347">
    <property type="entry name" value="SDR_fam"/>
</dbReference>
<proteinExistence type="inferred from homology"/>
<organism evidence="2">
    <name type="scientific">freshwater metagenome</name>
    <dbReference type="NCBI Taxonomy" id="449393"/>
    <lineage>
        <taxon>unclassified sequences</taxon>
        <taxon>metagenomes</taxon>
        <taxon>ecological metagenomes</taxon>
    </lineage>
</organism>
<evidence type="ECO:0000313" key="2">
    <source>
        <dbReference type="EMBL" id="CAB5077110.1"/>
    </source>
</evidence>
<gene>
    <name evidence="2" type="ORF">UFOPK4401_01126</name>
</gene>